<reference evidence="3 4" key="1">
    <citation type="submission" date="2020-10" db="EMBL/GenBank/DDBJ databases">
        <title>Sequencing the genomes of 1000 actinobacteria strains.</title>
        <authorList>
            <person name="Klenk H.-P."/>
        </authorList>
    </citation>
    <scope>NUCLEOTIDE SEQUENCE [LARGE SCALE GENOMIC DNA]</scope>
    <source>
        <strain evidence="3 4">DSM 41803</strain>
    </source>
</reference>
<dbReference type="AlphaFoldDB" id="A0A8I0NZV9"/>
<keyword evidence="4" id="KW-1185">Reference proteome</keyword>
<dbReference type="InterPro" id="IPR012223">
    <property type="entry name" value="TEII"/>
</dbReference>
<dbReference type="EMBL" id="JADBGF010000001">
    <property type="protein sequence ID" value="MBE1596951.1"/>
    <property type="molecule type" value="Genomic_DNA"/>
</dbReference>
<evidence type="ECO:0000313" key="4">
    <source>
        <dbReference type="Proteomes" id="UP000629287"/>
    </source>
</evidence>
<dbReference type="SUPFAM" id="SSF53474">
    <property type="entry name" value="alpha/beta-Hydrolases"/>
    <property type="match status" value="1"/>
</dbReference>
<dbReference type="PANTHER" id="PTHR11487">
    <property type="entry name" value="THIOESTERASE"/>
    <property type="match status" value="1"/>
</dbReference>
<evidence type="ECO:0000313" key="3">
    <source>
        <dbReference type="EMBL" id="MBE1596951.1"/>
    </source>
</evidence>
<dbReference type="RefSeq" id="WP_225966704.1">
    <property type="nucleotide sequence ID" value="NZ_JADBGF010000001.1"/>
</dbReference>
<evidence type="ECO:0000259" key="2">
    <source>
        <dbReference type="Pfam" id="PF00975"/>
    </source>
</evidence>
<comment type="similarity">
    <text evidence="1">Belongs to the thioesterase family.</text>
</comment>
<organism evidence="3 4">
    <name type="scientific">Streptomyces stelliscabiei</name>
    <dbReference type="NCBI Taxonomy" id="146820"/>
    <lineage>
        <taxon>Bacteria</taxon>
        <taxon>Bacillati</taxon>
        <taxon>Actinomycetota</taxon>
        <taxon>Actinomycetes</taxon>
        <taxon>Kitasatosporales</taxon>
        <taxon>Streptomycetaceae</taxon>
        <taxon>Streptomyces</taxon>
    </lineage>
</organism>
<evidence type="ECO:0000256" key="1">
    <source>
        <dbReference type="ARBA" id="ARBA00007169"/>
    </source>
</evidence>
<dbReference type="GeneID" id="86827660"/>
<accession>A0A8I0NZV9</accession>
<comment type="caution">
    <text evidence="3">The sequence shown here is derived from an EMBL/GenBank/DDBJ whole genome shotgun (WGS) entry which is preliminary data.</text>
</comment>
<dbReference type="GO" id="GO:0008610">
    <property type="term" value="P:lipid biosynthetic process"/>
    <property type="evidence" value="ECO:0007669"/>
    <property type="project" value="TreeGrafter"/>
</dbReference>
<keyword evidence="3" id="KW-0378">Hydrolase</keyword>
<dbReference type="InterPro" id="IPR001031">
    <property type="entry name" value="Thioesterase"/>
</dbReference>
<name>A0A8I0NZV9_9ACTN</name>
<dbReference type="PANTHER" id="PTHR11487:SF0">
    <property type="entry name" value="S-ACYL FATTY ACID SYNTHASE THIOESTERASE, MEDIUM CHAIN"/>
    <property type="match status" value="1"/>
</dbReference>
<sequence>MTRYLRRGGPRHDGRLRMFCFPYAGGGASAYAGWQRRLGTGVEVLPVQLPGREGRMTEPRFTDLPALVADLDRELGEELDHPHVLFGHSMGALVAFALAQHRRARGERLPLALLLGAHRAPHLPAPPLTHGYVADDAELMRGLAALGGLPRVLLDRPEWLAALLPVVRGDLMLCEGAGSVDRTPLPIPLHTFAGADDRLVTVPEVREWSRYSTEDCETVVIPGGHFYIREQESAFLDRLCEALRRYETVHRTGVGGRDFVATPQTVGV</sequence>
<feature type="domain" description="Thioesterase" evidence="2">
    <location>
        <begin position="18"/>
        <end position="242"/>
    </location>
</feature>
<dbReference type="Gene3D" id="3.40.50.1820">
    <property type="entry name" value="alpha/beta hydrolase"/>
    <property type="match status" value="1"/>
</dbReference>
<dbReference type="GO" id="GO:0016297">
    <property type="term" value="F:fatty acyl-[ACP] hydrolase activity"/>
    <property type="evidence" value="ECO:0007669"/>
    <property type="project" value="UniProtKB-EC"/>
</dbReference>
<gene>
    <name evidence="3" type="ORF">H4687_003080</name>
</gene>
<dbReference type="InterPro" id="IPR029058">
    <property type="entry name" value="AB_hydrolase_fold"/>
</dbReference>
<dbReference type="EC" id="3.1.2.21" evidence="3"/>
<dbReference type="Proteomes" id="UP000629287">
    <property type="component" value="Unassembled WGS sequence"/>
</dbReference>
<protein>
    <submittedName>
        <fullName evidence="3">Medium-chain acyl-[acyl-carrier-protein] hydrolase</fullName>
        <ecNumber evidence="3">3.1.2.21</ecNumber>
    </submittedName>
</protein>
<dbReference type="Pfam" id="PF00975">
    <property type="entry name" value="Thioesterase"/>
    <property type="match status" value="1"/>
</dbReference>
<proteinExistence type="inferred from homology"/>